<evidence type="ECO:0000313" key="1">
    <source>
        <dbReference type="EMBL" id="MBB4935705.1"/>
    </source>
</evidence>
<accession>A0A7W7RPD0</accession>
<dbReference type="Proteomes" id="UP000534286">
    <property type="component" value="Unassembled WGS sequence"/>
</dbReference>
<dbReference type="Pfam" id="PF19402">
    <property type="entry name" value="RamS"/>
    <property type="match status" value="1"/>
</dbReference>
<gene>
    <name evidence="1" type="ORF">FHR32_000010</name>
</gene>
<dbReference type="AlphaFoldDB" id="A0A7W7RPD0"/>
<name>A0A7W7RPD0_9ACTN</name>
<proteinExistence type="predicted"/>
<reference evidence="1 2" key="1">
    <citation type="submission" date="2020-08" db="EMBL/GenBank/DDBJ databases">
        <title>Sequencing the genomes of 1000 actinobacteria strains.</title>
        <authorList>
            <person name="Klenk H.-P."/>
        </authorList>
    </citation>
    <scope>NUCLEOTIDE SEQUENCE [LARGE SCALE GENOMIC DNA]</scope>
    <source>
        <strain evidence="1 2">DSM 43023</strain>
    </source>
</reference>
<evidence type="ECO:0008006" key="3">
    <source>
        <dbReference type="Google" id="ProtNLM"/>
    </source>
</evidence>
<sequence>MVLLDLQTLETPGGHGGGGGGGSTLTVLGCQSYQPSNLSLLLCH</sequence>
<dbReference type="RefSeq" id="WP_184751796.1">
    <property type="nucleotide sequence ID" value="NZ_BAABEK010000028.1"/>
</dbReference>
<dbReference type="EMBL" id="JACHJU010000001">
    <property type="protein sequence ID" value="MBB4935705.1"/>
    <property type="molecule type" value="Genomic_DNA"/>
</dbReference>
<evidence type="ECO:0000313" key="2">
    <source>
        <dbReference type="Proteomes" id="UP000534286"/>
    </source>
</evidence>
<protein>
    <recommendedName>
        <fullName evidence="3">SapB/AmfS family lantipeptide</fullName>
    </recommendedName>
</protein>
<dbReference type="NCBIfam" id="NF033212">
    <property type="entry name" value="SapB_AmfS_lanti"/>
    <property type="match status" value="1"/>
</dbReference>
<organism evidence="1 2">
    <name type="scientific">Streptosporangium album</name>
    <dbReference type="NCBI Taxonomy" id="47479"/>
    <lineage>
        <taxon>Bacteria</taxon>
        <taxon>Bacillati</taxon>
        <taxon>Actinomycetota</taxon>
        <taxon>Actinomycetes</taxon>
        <taxon>Streptosporangiales</taxon>
        <taxon>Streptosporangiaceae</taxon>
        <taxon>Streptosporangium</taxon>
    </lineage>
</organism>
<dbReference type="InterPro" id="IPR045825">
    <property type="entry name" value="RamS"/>
</dbReference>
<keyword evidence="2" id="KW-1185">Reference proteome</keyword>
<comment type="caution">
    <text evidence="1">The sequence shown here is derived from an EMBL/GenBank/DDBJ whole genome shotgun (WGS) entry which is preliminary data.</text>
</comment>